<dbReference type="InterPro" id="IPR035681">
    <property type="entry name" value="ComA-like_MBL"/>
</dbReference>
<feature type="domain" description="Metallo-beta-lactamase" evidence="7">
    <location>
        <begin position="485"/>
        <end position="691"/>
    </location>
</feature>
<dbReference type="AlphaFoldDB" id="A0A317YR05"/>
<feature type="transmembrane region" description="Helical" evidence="6">
    <location>
        <begin position="453"/>
        <end position="471"/>
    </location>
</feature>
<feature type="transmembrane region" description="Helical" evidence="6">
    <location>
        <begin position="335"/>
        <end position="355"/>
    </location>
</feature>
<keyword evidence="3 6" id="KW-0812">Transmembrane</keyword>
<dbReference type="SMART" id="SM00849">
    <property type="entry name" value="Lactamase_B"/>
    <property type="match status" value="1"/>
</dbReference>
<dbReference type="Gene3D" id="3.60.15.10">
    <property type="entry name" value="Ribonuclease Z/Hydroxyacylglutathione hydrolase-like"/>
    <property type="match status" value="1"/>
</dbReference>
<dbReference type="InterPro" id="IPR001279">
    <property type="entry name" value="Metallo-B-lactamas"/>
</dbReference>
<evidence type="ECO:0000313" key="8">
    <source>
        <dbReference type="EMBL" id="PWZ75211.1"/>
    </source>
</evidence>
<dbReference type="EMBL" id="QEIT01000030">
    <property type="protein sequence ID" value="PWZ75211.1"/>
    <property type="molecule type" value="Genomic_DNA"/>
</dbReference>
<feature type="transmembrane region" description="Helical" evidence="6">
    <location>
        <begin position="304"/>
        <end position="323"/>
    </location>
</feature>
<feature type="transmembrane region" description="Helical" evidence="6">
    <location>
        <begin position="432"/>
        <end position="448"/>
    </location>
</feature>
<name>A0A317YR05_STAPS</name>
<gene>
    <name evidence="8" type="ORF">DD902_06560</name>
</gene>
<dbReference type="Proteomes" id="UP000246800">
    <property type="component" value="Unassembled WGS sequence"/>
</dbReference>
<dbReference type="InterPro" id="IPR004477">
    <property type="entry name" value="ComEC_N"/>
</dbReference>
<dbReference type="InterPro" id="IPR036866">
    <property type="entry name" value="RibonucZ/Hydroxyglut_hydro"/>
</dbReference>
<feature type="transmembrane region" description="Helical" evidence="6">
    <location>
        <begin position="273"/>
        <end position="298"/>
    </location>
</feature>
<feature type="transmembrane region" description="Helical" evidence="6">
    <location>
        <begin position="40"/>
        <end position="58"/>
    </location>
</feature>
<dbReference type="Pfam" id="PF03772">
    <property type="entry name" value="Competence"/>
    <property type="match status" value="1"/>
</dbReference>
<dbReference type="RefSeq" id="WP_110160329.1">
    <property type="nucleotide sequence ID" value="NZ_BAAFHQ010000001.1"/>
</dbReference>
<comment type="subcellular location">
    <subcellularLocation>
        <location evidence="1">Cell membrane</location>
        <topology evidence="1">Multi-pass membrane protein</topology>
    </subcellularLocation>
</comment>
<evidence type="ECO:0000256" key="1">
    <source>
        <dbReference type="ARBA" id="ARBA00004651"/>
    </source>
</evidence>
<dbReference type="Pfam" id="PF00753">
    <property type="entry name" value="Lactamase_B"/>
    <property type="match status" value="1"/>
</dbReference>
<dbReference type="NCBIfam" id="TIGR00360">
    <property type="entry name" value="ComEC_N-term"/>
    <property type="match status" value="1"/>
</dbReference>
<dbReference type="SUPFAM" id="SSF56281">
    <property type="entry name" value="Metallo-hydrolase/oxidoreductase"/>
    <property type="match status" value="1"/>
</dbReference>
<dbReference type="PANTHER" id="PTHR30619">
    <property type="entry name" value="DNA INTERNALIZATION/COMPETENCE PROTEIN COMEC/REC2"/>
    <property type="match status" value="1"/>
</dbReference>
<evidence type="ECO:0000259" key="7">
    <source>
        <dbReference type="SMART" id="SM00849"/>
    </source>
</evidence>
<dbReference type="GO" id="GO:0005886">
    <property type="term" value="C:plasma membrane"/>
    <property type="evidence" value="ECO:0007669"/>
    <property type="project" value="UniProtKB-SubCell"/>
</dbReference>
<organism evidence="8 9">
    <name type="scientific">Staphylococcus pseudintermedius</name>
    <dbReference type="NCBI Taxonomy" id="283734"/>
    <lineage>
        <taxon>Bacteria</taxon>
        <taxon>Bacillati</taxon>
        <taxon>Bacillota</taxon>
        <taxon>Bacilli</taxon>
        <taxon>Bacillales</taxon>
        <taxon>Staphylococcaceae</taxon>
        <taxon>Staphylococcus</taxon>
        <taxon>Staphylococcus intermedius group</taxon>
    </lineage>
</organism>
<evidence type="ECO:0000313" key="9">
    <source>
        <dbReference type="Proteomes" id="UP000246800"/>
    </source>
</evidence>
<dbReference type="CDD" id="cd07731">
    <property type="entry name" value="ComA-like_MBL-fold"/>
    <property type="match status" value="1"/>
</dbReference>
<accession>A0A317YR05</accession>
<evidence type="ECO:0000256" key="6">
    <source>
        <dbReference type="SAM" id="Phobius"/>
    </source>
</evidence>
<dbReference type="InterPro" id="IPR052159">
    <property type="entry name" value="Competence_DNA_uptake"/>
</dbReference>
<dbReference type="InterPro" id="IPR004797">
    <property type="entry name" value="Competence_ComEC/Rec2"/>
</dbReference>
<reference evidence="8 9" key="1">
    <citation type="journal article" date="2018" name="Vet. Microbiol.">
        <title>Clonal diversity and geographic distribution of methicillin-resistant Staphylococcus pseudintermedius from Australian animals: Discovery of novel sequence types.</title>
        <authorList>
            <person name="Worthing K.A."/>
            <person name="Abraham S."/>
            <person name="Coombs G.W."/>
            <person name="Pang S."/>
            <person name="Saputra S."/>
            <person name="Jordan D."/>
            <person name="Trott D.J."/>
            <person name="Norris J.M."/>
        </authorList>
    </citation>
    <scope>NUCLEOTIDE SEQUENCE [LARGE SCALE GENOMIC DNA]</scope>
    <source>
        <strain evidence="8 9">ST525 1</strain>
    </source>
</reference>
<evidence type="ECO:0000256" key="2">
    <source>
        <dbReference type="ARBA" id="ARBA00022475"/>
    </source>
</evidence>
<feature type="transmembrane region" description="Helical" evidence="6">
    <location>
        <begin position="211"/>
        <end position="234"/>
    </location>
</feature>
<evidence type="ECO:0000256" key="5">
    <source>
        <dbReference type="ARBA" id="ARBA00023136"/>
    </source>
</evidence>
<comment type="caution">
    <text evidence="8">The sequence shown here is derived from an EMBL/GenBank/DDBJ whole genome shotgun (WGS) entry which is preliminary data.</text>
</comment>
<feature type="transmembrane region" description="Helical" evidence="6">
    <location>
        <begin position="394"/>
        <end position="412"/>
    </location>
</feature>
<dbReference type="NCBIfam" id="TIGR00361">
    <property type="entry name" value="ComEC_Rec2"/>
    <property type="match status" value="1"/>
</dbReference>
<protein>
    <submittedName>
        <fullName evidence="8">DNA internalization-related competence protein ComEC/Rec2</fullName>
    </submittedName>
</protein>
<evidence type="ECO:0000256" key="4">
    <source>
        <dbReference type="ARBA" id="ARBA00022989"/>
    </source>
</evidence>
<keyword evidence="2" id="KW-1003">Cell membrane</keyword>
<evidence type="ECO:0000256" key="3">
    <source>
        <dbReference type="ARBA" id="ARBA00022692"/>
    </source>
</evidence>
<keyword evidence="5 6" id="KW-0472">Membrane</keyword>
<dbReference type="GO" id="GO:0030420">
    <property type="term" value="P:establishment of competence for transformation"/>
    <property type="evidence" value="ECO:0007669"/>
    <property type="project" value="InterPro"/>
</dbReference>
<dbReference type="PANTHER" id="PTHR30619:SF7">
    <property type="entry name" value="BETA-LACTAMASE DOMAIN PROTEIN"/>
    <property type="match status" value="1"/>
</dbReference>
<feature type="transmembrane region" description="Helical" evidence="6">
    <location>
        <begin position="367"/>
        <end position="387"/>
    </location>
</feature>
<proteinExistence type="predicted"/>
<feature type="transmembrane region" description="Helical" evidence="6">
    <location>
        <begin position="240"/>
        <end position="261"/>
    </location>
</feature>
<sequence>MTYWLITYIIGNIAYHHLLTACFIYSVLACSLYLKKMSWLFIISTLIVVLIGYTIETIQHKNEPSILTATPTSSHKTISVHLTTLPIVTDQLLTVQATFNKQEILIKGRIKPQQFIPDAHFLLNHQCQLTGSFQPPLYRQQRPLFAVKKITFDQCHMTTPTLKQRITYVRSVVTERLLNSQLFGRGELIAIATGNANYLDKDMKSLAQQLGISHLFAVSGTHVSIFIFMFYAIGKRLPLPMYYTEVGLILFLPVFLIFVGTSPSATRAVAMTLLLLIVSRYFHMTSLQSLLLVYFVMSLMNSDYHYHLGFLYSFLISGILILMKDIFTERPIYQSLFLGSYIAVIAAIPLNYVQLNEIQWQGLISNLFFIPLYSIIIIPLSFILAIIAIVTPAFLSMFTHFTHVIFDIQAFLLKRLTVLERFTLPIPDFGEFGFLCCTIATFILLYLLSQRRYIISIVLVCCLCILLWQVHPRFTNQMTMIDVGQGDAILFQSQTGETLMIDTGGAYEHHQRKQSNINITKKNIYPLFKKLGIHQIDYLVITHAHQDHMGEIEHLSQYVNIKNVVINPSHFDDEKFQKVQHVIASEHAQLYSYEDLSRIVLGDFQFQFFNTDIPESEDPNEHSIVTLATIHDIHVLLMGDATTKNEDVLLKQYSLPRIQILKVGHHGSRTSSSKTFLSQIHPDIALISAGKQNIYHLPHPLTLQKLHDIHAKIYNTADNHHIHVRFDAFNEAGYTLRTEPLN</sequence>
<keyword evidence="4 6" id="KW-1133">Transmembrane helix</keyword>
<feature type="transmembrane region" description="Helical" evidence="6">
    <location>
        <begin position="12"/>
        <end position="34"/>
    </location>
</feature>